<evidence type="ECO:0000313" key="1">
    <source>
        <dbReference type="EMBL" id="MEJ8658747.1"/>
    </source>
</evidence>
<organism evidence="1 2">
    <name type="scientific">Streptomyces pratisoli</name>
    <dbReference type="NCBI Taxonomy" id="3139917"/>
    <lineage>
        <taxon>Bacteria</taxon>
        <taxon>Bacillati</taxon>
        <taxon>Actinomycetota</taxon>
        <taxon>Actinomycetes</taxon>
        <taxon>Kitasatosporales</taxon>
        <taxon>Streptomycetaceae</taxon>
        <taxon>Streptomyces</taxon>
    </lineage>
</organism>
<evidence type="ECO:0000313" key="2">
    <source>
        <dbReference type="Proteomes" id="UP001375539"/>
    </source>
</evidence>
<dbReference type="EMBL" id="JBBKAI010000002">
    <property type="protein sequence ID" value="MEJ8658747.1"/>
    <property type="molecule type" value="Genomic_DNA"/>
</dbReference>
<dbReference type="Proteomes" id="UP001375539">
    <property type="component" value="Unassembled WGS sequence"/>
</dbReference>
<name>A0ACC6QKE8_9ACTN</name>
<proteinExistence type="predicted"/>
<sequence>MTAAGTAVVVAALLAGCGPAAGEAKAPAAVPGSPSSEPPQPLPLTPAHTPPESMSPPAGAGPSATVTPAPVTKPSAPASALTAVPARRTVLSMFASTAGGRIVLVRGGAAKEFTVSVHNGNARAYAELAVAFQMEIMESAGDGPAPARNGLVLERRDPATGRWNSVELRVANDVQPHWLVPSGSPLARDASRVERFRLRAAVKGPIGSTPLMIKIVDTAAPAEAAYDTAVPARTSLTVSVGM</sequence>
<protein>
    <submittedName>
        <fullName evidence="1">Uncharacterized protein</fullName>
    </submittedName>
</protein>
<accession>A0ACC6QKE8</accession>
<comment type="caution">
    <text evidence="1">The sequence shown here is derived from an EMBL/GenBank/DDBJ whole genome shotgun (WGS) entry which is preliminary data.</text>
</comment>
<gene>
    <name evidence="1" type="ORF">WKI58_19870</name>
</gene>
<reference evidence="1" key="1">
    <citation type="submission" date="2024-03" db="EMBL/GenBank/DDBJ databases">
        <title>Novel Streptomyces species of biotechnological and ecological value are a feature of Machair soil.</title>
        <authorList>
            <person name="Prole J.R."/>
            <person name="Goodfellow M."/>
            <person name="Allenby N."/>
            <person name="Ward A.C."/>
        </authorList>
    </citation>
    <scope>NUCLEOTIDE SEQUENCE</scope>
    <source>
        <strain evidence="1">MS1.AVA.4</strain>
    </source>
</reference>
<keyword evidence="2" id="KW-1185">Reference proteome</keyword>